<dbReference type="Proteomes" id="UP000740926">
    <property type="component" value="Unassembled WGS sequence"/>
</dbReference>
<organism evidence="2 3">
    <name type="scientific">Rhizopus delemar</name>
    <dbReference type="NCBI Taxonomy" id="936053"/>
    <lineage>
        <taxon>Eukaryota</taxon>
        <taxon>Fungi</taxon>
        <taxon>Fungi incertae sedis</taxon>
        <taxon>Mucoromycota</taxon>
        <taxon>Mucoromycotina</taxon>
        <taxon>Mucoromycetes</taxon>
        <taxon>Mucorales</taxon>
        <taxon>Mucorineae</taxon>
        <taxon>Rhizopodaceae</taxon>
        <taxon>Rhizopus</taxon>
    </lineage>
</organism>
<name>A0A9P7BYN4_9FUNG</name>
<protein>
    <submittedName>
        <fullName evidence="2">Uncharacterized protein</fullName>
    </submittedName>
</protein>
<dbReference type="AlphaFoldDB" id="A0A9P7BYN4"/>
<evidence type="ECO:0000256" key="1">
    <source>
        <dbReference type="SAM" id="MobiDB-lite"/>
    </source>
</evidence>
<evidence type="ECO:0000313" key="3">
    <source>
        <dbReference type="Proteomes" id="UP000740926"/>
    </source>
</evidence>
<dbReference type="EMBL" id="JAANIU010024376">
    <property type="protein sequence ID" value="KAG1521887.1"/>
    <property type="molecule type" value="Genomic_DNA"/>
</dbReference>
<reference evidence="2 3" key="1">
    <citation type="journal article" date="2020" name="Microb. Genom.">
        <title>Genetic diversity of clinical and environmental Mucorales isolates obtained from an investigation of mucormycosis cases among solid organ transplant recipients.</title>
        <authorList>
            <person name="Nguyen M.H."/>
            <person name="Kaul D."/>
            <person name="Muto C."/>
            <person name="Cheng S.J."/>
            <person name="Richter R.A."/>
            <person name="Bruno V.M."/>
            <person name="Liu G."/>
            <person name="Beyhan S."/>
            <person name="Sundermann A.J."/>
            <person name="Mounaud S."/>
            <person name="Pasculle A.W."/>
            <person name="Nierman W.C."/>
            <person name="Driscoll E."/>
            <person name="Cumbie R."/>
            <person name="Clancy C.J."/>
            <person name="Dupont C.L."/>
        </authorList>
    </citation>
    <scope>NUCLEOTIDE SEQUENCE [LARGE SCALE GENOMIC DNA]</scope>
    <source>
        <strain evidence="2 3">GL24</strain>
    </source>
</reference>
<sequence length="68" mass="7476">MQQAGRQDCGHHGPGPGHAVVHQHPDHPGRIQHRGAQPVREDERGTPHGRALGKQIPRGVGPRRQEDH</sequence>
<evidence type="ECO:0000313" key="2">
    <source>
        <dbReference type="EMBL" id="KAG1521887.1"/>
    </source>
</evidence>
<proteinExistence type="predicted"/>
<accession>A0A9P7BYN4</accession>
<comment type="caution">
    <text evidence="2">The sequence shown here is derived from an EMBL/GenBank/DDBJ whole genome shotgun (WGS) entry which is preliminary data.</text>
</comment>
<gene>
    <name evidence="2" type="ORF">G6F50_018713</name>
</gene>
<feature type="region of interest" description="Disordered" evidence="1">
    <location>
        <begin position="1"/>
        <end position="68"/>
    </location>
</feature>
<keyword evidence="3" id="KW-1185">Reference proteome</keyword>